<gene>
    <name evidence="3" type="ORF">SOCEGT47_052520</name>
</gene>
<feature type="compositionally biased region" description="Basic and acidic residues" evidence="1">
    <location>
        <begin position="269"/>
        <end position="281"/>
    </location>
</feature>
<dbReference type="InterPro" id="IPR029064">
    <property type="entry name" value="Ribosomal_eL30-like_sf"/>
</dbReference>
<feature type="compositionally biased region" description="Basic residues" evidence="1">
    <location>
        <begin position="377"/>
        <end position="389"/>
    </location>
</feature>
<feature type="domain" description="YlxR" evidence="2">
    <location>
        <begin position="23"/>
        <end position="92"/>
    </location>
</feature>
<dbReference type="AlphaFoldDB" id="A0A4P2Q6S0"/>
<feature type="compositionally biased region" description="Basic residues" evidence="1">
    <location>
        <begin position="257"/>
        <end position="268"/>
    </location>
</feature>
<evidence type="ECO:0000313" key="4">
    <source>
        <dbReference type="Proteomes" id="UP000295781"/>
    </source>
</evidence>
<dbReference type="Gene3D" id="3.30.1230.10">
    <property type="entry name" value="YlxR-like"/>
    <property type="match status" value="1"/>
</dbReference>
<organism evidence="3 4">
    <name type="scientific">Sorangium cellulosum</name>
    <name type="common">Polyangium cellulosum</name>
    <dbReference type="NCBI Taxonomy" id="56"/>
    <lineage>
        <taxon>Bacteria</taxon>
        <taxon>Pseudomonadati</taxon>
        <taxon>Myxococcota</taxon>
        <taxon>Polyangia</taxon>
        <taxon>Polyangiales</taxon>
        <taxon>Polyangiaceae</taxon>
        <taxon>Sorangium</taxon>
    </lineage>
</organism>
<proteinExistence type="predicted"/>
<reference evidence="3 4" key="1">
    <citation type="submission" date="2015-09" db="EMBL/GenBank/DDBJ databases">
        <title>Sorangium comparison.</title>
        <authorList>
            <person name="Zaburannyi N."/>
            <person name="Bunk B."/>
            <person name="Overmann J."/>
            <person name="Mueller R."/>
        </authorList>
    </citation>
    <scope>NUCLEOTIDE SEQUENCE [LARGE SCALE GENOMIC DNA]</scope>
    <source>
        <strain evidence="3 4">So ceGT47</strain>
    </source>
</reference>
<dbReference type="InterPro" id="IPR007393">
    <property type="entry name" value="YlxR_dom"/>
</dbReference>
<evidence type="ECO:0000313" key="3">
    <source>
        <dbReference type="EMBL" id="AUX24713.1"/>
    </source>
</evidence>
<accession>A0A4P2Q6S0</accession>
<dbReference type="Gene3D" id="3.30.1330.30">
    <property type="match status" value="1"/>
</dbReference>
<dbReference type="SUPFAM" id="SSF55315">
    <property type="entry name" value="L30e-like"/>
    <property type="match status" value="1"/>
</dbReference>
<protein>
    <recommendedName>
        <fullName evidence="2">YlxR domain-containing protein</fullName>
    </recommendedName>
</protein>
<dbReference type="RefSeq" id="WP_165373377.1">
    <property type="nucleotide sequence ID" value="NZ_CP012670.1"/>
</dbReference>
<sequence>MESVVSRQNGAGERGPSERGRVRTCVGCGERVDVGDARGARPLVRLILGPSGVIAVDPGDGGFGRGAHVHPRRECLSAAVARGLARAAKGRVHTILGGAGLGGAAPSAEGAGEGAPEGAAPLTVVSLARAIREATDRRIQGLVGAAVRAQSAAIGADAVAGACARGEASLVLVACDAAAGADLPEVRRAIAEGRAVAWGSKQALGALAGGPRERGVAVMAISSASIAAAVASAVHVVDTCARIERGEDPATGERGSLGRRGRPARHAPARAEEGGDPEPRKTAPGHGGPEHRRRPGRPGVASEHPEPGARLSPQEAGKQPGSPEGAPGSREEQPASRGGAGRFLATAPETGEGGAVGGRRAESGEPGRAPTVDRVAANRRPRGWVRRIG</sequence>
<dbReference type="SUPFAM" id="SSF64376">
    <property type="entry name" value="YlxR-like"/>
    <property type="match status" value="1"/>
</dbReference>
<dbReference type="Proteomes" id="UP000295781">
    <property type="component" value="Chromosome"/>
</dbReference>
<dbReference type="Pfam" id="PF04296">
    <property type="entry name" value="YlxR"/>
    <property type="match status" value="1"/>
</dbReference>
<name>A0A4P2Q6S0_SORCE</name>
<evidence type="ECO:0000256" key="1">
    <source>
        <dbReference type="SAM" id="MobiDB-lite"/>
    </source>
</evidence>
<dbReference type="EMBL" id="CP012670">
    <property type="protein sequence ID" value="AUX24713.1"/>
    <property type="molecule type" value="Genomic_DNA"/>
</dbReference>
<dbReference type="InterPro" id="IPR035931">
    <property type="entry name" value="YlxR-like_sf"/>
</dbReference>
<evidence type="ECO:0000259" key="2">
    <source>
        <dbReference type="Pfam" id="PF04296"/>
    </source>
</evidence>
<feature type="region of interest" description="Disordered" evidence="1">
    <location>
        <begin position="1"/>
        <end position="21"/>
    </location>
</feature>
<feature type="region of interest" description="Disordered" evidence="1">
    <location>
        <begin position="245"/>
        <end position="389"/>
    </location>
</feature>